<evidence type="ECO:0000256" key="1">
    <source>
        <dbReference type="SAM" id="SignalP"/>
    </source>
</evidence>
<keyword evidence="3" id="KW-1185">Reference proteome</keyword>
<organism evidence="2 3">
    <name type="scientific">Chironomus riparius</name>
    <dbReference type="NCBI Taxonomy" id="315576"/>
    <lineage>
        <taxon>Eukaryota</taxon>
        <taxon>Metazoa</taxon>
        <taxon>Ecdysozoa</taxon>
        <taxon>Arthropoda</taxon>
        <taxon>Hexapoda</taxon>
        <taxon>Insecta</taxon>
        <taxon>Pterygota</taxon>
        <taxon>Neoptera</taxon>
        <taxon>Endopterygota</taxon>
        <taxon>Diptera</taxon>
        <taxon>Nematocera</taxon>
        <taxon>Chironomoidea</taxon>
        <taxon>Chironomidae</taxon>
        <taxon>Chironominae</taxon>
        <taxon>Chironomus</taxon>
    </lineage>
</organism>
<dbReference type="OrthoDB" id="7790538at2759"/>
<feature type="chain" id="PRO_5040236971" evidence="1">
    <location>
        <begin position="24"/>
        <end position="125"/>
    </location>
</feature>
<reference evidence="2" key="2">
    <citation type="submission" date="2022-10" db="EMBL/GenBank/DDBJ databases">
        <authorList>
            <consortium name="ENA_rothamsted_submissions"/>
            <consortium name="culmorum"/>
            <person name="King R."/>
        </authorList>
    </citation>
    <scope>NUCLEOTIDE SEQUENCE</scope>
</reference>
<evidence type="ECO:0000313" key="2">
    <source>
        <dbReference type="EMBL" id="CAG9797692.1"/>
    </source>
</evidence>
<feature type="signal peptide" evidence="1">
    <location>
        <begin position="1"/>
        <end position="23"/>
    </location>
</feature>
<keyword evidence="1" id="KW-0732">Signal</keyword>
<accession>A0A9N9WL81</accession>
<reference evidence="2" key="1">
    <citation type="submission" date="2022-01" db="EMBL/GenBank/DDBJ databases">
        <authorList>
            <person name="King R."/>
        </authorList>
    </citation>
    <scope>NUCLEOTIDE SEQUENCE</scope>
</reference>
<gene>
    <name evidence="2" type="ORF">CHIRRI_LOCUS681</name>
</gene>
<name>A0A9N9WL81_9DIPT</name>
<evidence type="ECO:0000313" key="3">
    <source>
        <dbReference type="Proteomes" id="UP001153620"/>
    </source>
</evidence>
<dbReference type="AlphaFoldDB" id="A0A9N9WL81"/>
<dbReference type="Proteomes" id="UP001153620">
    <property type="component" value="Chromosome 1"/>
</dbReference>
<sequence>MKVRMMKLHEMIILLLIALHTASMKLVMGKKLASRYDRLADETKYDDSWRTNYMSDWRHDHGSGEVKQITIERKIPVPVFVEKIRHVPVAITKPIFIDRPIPIVHILPRSQNYHHHHFTEYHHMY</sequence>
<proteinExistence type="predicted"/>
<protein>
    <submittedName>
        <fullName evidence="2">Uncharacterized protein</fullName>
    </submittedName>
</protein>
<dbReference type="EMBL" id="OU895877">
    <property type="protein sequence ID" value="CAG9797692.1"/>
    <property type="molecule type" value="Genomic_DNA"/>
</dbReference>